<dbReference type="Gene3D" id="2.60.120.370">
    <property type="entry name" value="YhcH/YjgK/YiaL"/>
    <property type="match status" value="1"/>
</dbReference>
<dbReference type="GO" id="GO:0005829">
    <property type="term" value="C:cytosol"/>
    <property type="evidence" value="ECO:0007669"/>
    <property type="project" value="TreeGrafter"/>
</dbReference>
<dbReference type="OrthoDB" id="9792756at2"/>
<accession>A0A2V3PR15</accession>
<dbReference type="InterPro" id="IPR037012">
    <property type="entry name" value="NanQ/TabA/YiaL_sf"/>
</dbReference>
<organism evidence="1 2">
    <name type="scientific">Dysgonomonas alginatilytica</name>
    <dbReference type="NCBI Taxonomy" id="1605892"/>
    <lineage>
        <taxon>Bacteria</taxon>
        <taxon>Pseudomonadati</taxon>
        <taxon>Bacteroidota</taxon>
        <taxon>Bacteroidia</taxon>
        <taxon>Bacteroidales</taxon>
        <taxon>Dysgonomonadaceae</taxon>
        <taxon>Dysgonomonas</taxon>
    </lineage>
</organism>
<name>A0A2V3PR15_9BACT</name>
<dbReference type="PANTHER" id="PTHR34986">
    <property type="entry name" value="EVOLVED BETA-GALACTOSIDASE SUBUNIT BETA"/>
    <property type="match status" value="1"/>
</dbReference>
<evidence type="ECO:0000313" key="2">
    <source>
        <dbReference type="Proteomes" id="UP000247973"/>
    </source>
</evidence>
<dbReference type="PANTHER" id="PTHR34986:SF1">
    <property type="entry name" value="PROTEIN YIAL"/>
    <property type="match status" value="1"/>
</dbReference>
<dbReference type="SUPFAM" id="SSF51197">
    <property type="entry name" value="Clavaminate synthase-like"/>
    <property type="match status" value="1"/>
</dbReference>
<protein>
    <submittedName>
        <fullName evidence="1">YhcH/YjgK/YiaL family protein</fullName>
    </submittedName>
</protein>
<evidence type="ECO:0000313" key="1">
    <source>
        <dbReference type="EMBL" id="PXV63833.1"/>
    </source>
</evidence>
<dbReference type="Pfam" id="PF04074">
    <property type="entry name" value="DUF386"/>
    <property type="match status" value="1"/>
</dbReference>
<proteinExistence type="predicted"/>
<gene>
    <name evidence="1" type="ORF">CLV62_11282</name>
</gene>
<reference evidence="1 2" key="1">
    <citation type="submission" date="2018-03" db="EMBL/GenBank/DDBJ databases">
        <title>Genomic Encyclopedia of Archaeal and Bacterial Type Strains, Phase II (KMG-II): from individual species to whole genera.</title>
        <authorList>
            <person name="Goeker M."/>
        </authorList>
    </citation>
    <scope>NUCLEOTIDE SEQUENCE [LARGE SCALE GENOMIC DNA]</scope>
    <source>
        <strain evidence="1 2">DSM 100214</strain>
    </source>
</reference>
<comment type="caution">
    <text evidence="1">The sequence shown here is derived from an EMBL/GenBank/DDBJ whole genome shotgun (WGS) entry which is preliminary data.</text>
</comment>
<dbReference type="AlphaFoldDB" id="A0A2V3PR15"/>
<keyword evidence="2" id="KW-1185">Reference proteome</keyword>
<sequence length="209" mass="24131">MKRETRFFNLALIVSVVLLFPVVHLCAKDVVKTKQLSKKQKEWFDSKKWMLGANASPDSGLDAVTFVNHYEKHPERWAKVFKFIEENDLKALPLGKQSLGDDVTVNVQEYTTREPGNEQLEGHQKYIDLQYIVEGCELQGYAKLSTAIETVNPYDAKRDIAHFKVPVIEYHVIRPDQFTIFFPDDIHMTNIQYGEKAKVRKVVFKVAVD</sequence>
<dbReference type="InterPro" id="IPR004375">
    <property type="entry name" value="NanQ/TabA/YiaL"/>
</dbReference>
<dbReference type="NCBIfam" id="TIGR00022">
    <property type="entry name" value="YhcH/YjgK/YiaL family protein"/>
    <property type="match status" value="1"/>
</dbReference>
<dbReference type="RefSeq" id="WP_110310798.1">
    <property type="nucleotide sequence ID" value="NZ_QICL01000012.1"/>
</dbReference>
<dbReference type="EMBL" id="QICL01000012">
    <property type="protein sequence ID" value="PXV63833.1"/>
    <property type="molecule type" value="Genomic_DNA"/>
</dbReference>
<dbReference type="Proteomes" id="UP000247973">
    <property type="component" value="Unassembled WGS sequence"/>
</dbReference>